<accession>A0A397FZV6</accession>
<dbReference type="InterPro" id="IPR015424">
    <property type="entry name" value="PyrdxlP-dep_Trfase"/>
</dbReference>
<evidence type="ECO:0000256" key="8">
    <source>
        <dbReference type="ARBA" id="ARBA00022679"/>
    </source>
</evidence>
<dbReference type="GO" id="GO:0005783">
    <property type="term" value="C:endoplasmic reticulum"/>
    <property type="evidence" value="ECO:0007669"/>
    <property type="project" value="UniProtKB-SubCell"/>
</dbReference>
<dbReference type="InterPro" id="IPR015421">
    <property type="entry name" value="PyrdxlP-dep_Trfase_major"/>
</dbReference>
<dbReference type="GO" id="GO:0016020">
    <property type="term" value="C:membrane"/>
    <property type="evidence" value="ECO:0007669"/>
    <property type="project" value="UniProtKB-SubCell"/>
</dbReference>
<name>A0A397FZV6_9GLOM</name>
<dbReference type="FunFam" id="3.40.640.10:FF:000047">
    <property type="entry name" value="serine palmitoyltransferase 2 isoform X1"/>
    <property type="match status" value="1"/>
</dbReference>
<keyword evidence="9 20" id="KW-0812">Transmembrane</keyword>
<dbReference type="GO" id="GO:0004758">
    <property type="term" value="F:serine C-palmitoyltransferase activity"/>
    <property type="evidence" value="ECO:0007669"/>
    <property type="project" value="UniProtKB-EC"/>
</dbReference>
<evidence type="ECO:0000259" key="21">
    <source>
        <dbReference type="Pfam" id="PF00155"/>
    </source>
</evidence>
<dbReference type="InterPro" id="IPR015422">
    <property type="entry name" value="PyrdxlP-dep_Trfase_small"/>
</dbReference>
<feature type="region of interest" description="Disordered" evidence="19">
    <location>
        <begin position="23"/>
        <end position="65"/>
    </location>
</feature>
<comment type="caution">
    <text evidence="22">The sequence shown here is derived from an EMBL/GenBank/DDBJ whole genome shotgun (WGS) entry which is preliminary data.</text>
</comment>
<dbReference type="STRING" id="1348612.A0A397FZV6"/>
<sequence length="570" mass="64563">MAKVSHTKRSSIIPENSSDYSVSDNVIIDNNNNNNNNKSVEDDSNNENNNVTHKEQDVDRKHRYVSKRRDDDPGWVEEVPPYYFLFTTYFSYLVLICFGHIRDFFGKRFRSNNYQHLKEQNGYAPLNSDFDNFYVRRLKLRINDCFNRPVTGVPGRKITLLERETKDYCKTFQLTGKTKECLNLSSYNYLGFAQADGPCADAVEQVVRKYGISMCSPRLEVGTSDLHLQVESLVARFVGKKAAMIISMGYATNSTTLPALVSKGCLIISDEFNHSSLVFGSRLSGAFIRVFKHNNMEDLESLLKECISQGQPRTHRPWKKILLLVEGIYSMEGSICNLPKIIELKRKYKFYLYVDEAHSIGALGPRGRGVCDYYGVDPEDVDIMMGTFTKSFGAAGGYIAANQDVIDHLRIINHSSIYAESITPLVLQQIYTSMSIIMGEDGTNEGQSRLEHLAFNARYLSTNLRRLGFIIYGDRDSPIIPLLLFNPAKIPAFSRECLKRNMAVVVVAYPATPMISSRARFCISAAHTRQDLDEILKTCNEIGDILQLKLSNNPKKLTIEEVLKYGEHGL</sequence>
<evidence type="ECO:0000256" key="15">
    <source>
        <dbReference type="ARBA" id="ARBA00023136"/>
    </source>
</evidence>
<evidence type="ECO:0000256" key="10">
    <source>
        <dbReference type="ARBA" id="ARBA00022824"/>
    </source>
</evidence>
<organism evidence="22 23">
    <name type="scientific">Diversispora epigaea</name>
    <dbReference type="NCBI Taxonomy" id="1348612"/>
    <lineage>
        <taxon>Eukaryota</taxon>
        <taxon>Fungi</taxon>
        <taxon>Fungi incertae sedis</taxon>
        <taxon>Mucoromycota</taxon>
        <taxon>Glomeromycotina</taxon>
        <taxon>Glomeromycetes</taxon>
        <taxon>Diversisporales</taxon>
        <taxon>Diversisporaceae</taxon>
        <taxon>Diversispora</taxon>
    </lineage>
</organism>
<comment type="pathway">
    <text evidence="5">Sphingolipid metabolism.</text>
</comment>
<evidence type="ECO:0000256" key="19">
    <source>
        <dbReference type="SAM" id="MobiDB-lite"/>
    </source>
</evidence>
<evidence type="ECO:0000256" key="4">
    <source>
        <dbReference type="ARBA" id="ARBA00004760"/>
    </source>
</evidence>
<evidence type="ECO:0000256" key="1">
    <source>
        <dbReference type="ARBA" id="ARBA00001933"/>
    </source>
</evidence>
<feature type="domain" description="Aminotransferase class I/classII large" evidence="21">
    <location>
        <begin position="180"/>
        <end position="537"/>
    </location>
</feature>
<evidence type="ECO:0000256" key="3">
    <source>
        <dbReference type="ARBA" id="ARBA00004370"/>
    </source>
</evidence>
<comment type="catalytic activity">
    <reaction evidence="17">
        <text>L-serine + hexadecanoyl-CoA + H(+) = 3-oxosphinganine + CO2 + CoA</text>
        <dbReference type="Rhea" id="RHEA:14761"/>
        <dbReference type="ChEBI" id="CHEBI:15378"/>
        <dbReference type="ChEBI" id="CHEBI:16526"/>
        <dbReference type="ChEBI" id="CHEBI:33384"/>
        <dbReference type="ChEBI" id="CHEBI:57287"/>
        <dbReference type="ChEBI" id="CHEBI:57379"/>
        <dbReference type="ChEBI" id="CHEBI:58299"/>
        <dbReference type="EC" id="2.3.1.50"/>
    </reaction>
</comment>
<dbReference type="InterPro" id="IPR050087">
    <property type="entry name" value="AON_synthase_class-II"/>
</dbReference>
<protein>
    <recommendedName>
        <fullName evidence="7">serine C-palmitoyltransferase</fullName>
        <ecNumber evidence="7">2.3.1.50</ecNumber>
    </recommendedName>
</protein>
<evidence type="ECO:0000256" key="18">
    <source>
        <dbReference type="RuleBase" id="RU003693"/>
    </source>
</evidence>
<evidence type="ECO:0000256" key="20">
    <source>
        <dbReference type="SAM" id="Phobius"/>
    </source>
</evidence>
<evidence type="ECO:0000256" key="5">
    <source>
        <dbReference type="ARBA" id="ARBA00004991"/>
    </source>
</evidence>
<dbReference type="Gene3D" id="3.40.640.10">
    <property type="entry name" value="Type I PLP-dependent aspartate aminotransferase-like (Major domain)"/>
    <property type="match status" value="1"/>
</dbReference>
<dbReference type="Proteomes" id="UP000266861">
    <property type="component" value="Unassembled WGS sequence"/>
</dbReference>
<comment type="pathway">
    <text evidence="4">Lipid metabolism; sphingolipid metabolism.</text>
</comment>
<keyword evidence="14" id="KW-0443">Lipid metabolism</keyword>
<dbReference type="PANTHER" id="PTHR13693:SF3">
    <property type="entry name" value="LD36009P"/>
    <property type="match status" value="1"/>
</dbReference>
<dbReference type="EC" id="2.3.1.50" evidence="7"/>
<comment type="similarity">
    <text evidence="6 18">Belongs to the class-II pyridoxal-phosphate-dependent aminotransferase family.</text>
</comment>
<keyword evidence="12" id="KW-0746">Sphingolipid metabolism</keyword>
<keyword evidence="16" id="KW-0012">Acyltransferase</keyword>
<dbReference type="Pfam" id="PF00155">
    <property type="entry name" value="Aminotran_1_2"/>
    <property type="match status" value="1"/>
</dbReference>
<evidence type="ECO:0000256" key="7">
    <source>
        <dbReference type="ARBA" id="ARBA00013220"/>
    </source>
</evidence>
<evidence type="ECO:0000313" key="23">
    <source>
        <dbReference type="Proteomes" id="UP000266861"/>
    </source>
</evidence>
<evidence type="ECO:0000256" key="6">
    <source>
        <dbReference type="ARBA" id="ARBA00008392"/>
    </source>
</evidence>
<evidence type="ECO:0000256" key="11">
    <source>
        <dbReference type="ARBA" id="ARBA00022898"/>
    </source>
</evidence>
<dbReference type="AlphaFoldDB" id="A0A397FZV6"/>
<dbReference type="GO" id="GO:0046512">
    <property type="term" value="P:sphingosine biosynthetic process"/>
    <property type="evidence" value="ECO:0007669"/>
    <property type="project" value="TreeGrafter"/>
</dbReference>
<keyword evidence="11 18" id="KW-0663">Pyridoxal phosphate</keyword>
<evidence type="ECO:0000256" key="12">
    <source>
        <dbReference type="ARBA" id="ARBA00022919"/>
    </source>
</evidence>
<dbReference type="InterPro" id="IPR001917">
    <property type="entry name" value="Aminotrans_II_pyridoxalP_BS"/>
</dbReference>
<keyword evidence="23" id="KW-1185">Reference proteome</keyword>
<evidence type="ECO:0000256" key="14">
    <source>
        <dbReference type="ARBA" id="ARBA00023098"/>
    </source>
</evidence>
<dbReference type="CDD" id="cd06454">
    <property type="entry name" value="KBL_like"/>
    <property type="match status" value="1"/>
</dbReference>
<proteinExistence type="inferred from homology"/>
<reference evidence="22 23" key="1">
    <citation type="submission" date="2018-08" db="EMBL/GenBank/DDBJ databases">
        <title>Genome and evolution of the arbuscular mycorrhizal fungus Diversispora epigaea (formerly Glomus versiforme) and its bacterial endosymbionts.</title>
        <authorList>
            <person name="Sun X."/>
            <person name="Fei Z."/>
            <person name="Harrison M."/>
        </authorList>
    </citation>
    <scope>NUCLEOTIDE SEQUENCE [LARGE SCALE GENOMIC DNA]</scope>
    <source>
        <strain evidence="22 23">IT104</strain>
    </source>
</reference>
<dbReference type="GO" id="GO:0046513">
    <property type="term" value="P:ceramide biosynthetic process"/>
    <property type="evidence" value="ECO:0007669"/>
    <property type="project" value="TreeGrafter"/>
</dbReference>
<evidence type="ECO:0000256" key="9">
    <source>
        <dbReference type="ARBA" id="ARBA00022692"/>
    </source>
</evidence>
<comment type="cofactor">
    <cofactor evidence="1 18">
        <name>pyridoxal 5'-phosphate</name>
        <dbReference type="ChEBI" id="CHEBI:597326"/>
    </cofactor>
</comment>
<evidence type="ECO:0000256" key="2">
    <source>
        <dbReference type="ARBA" id="ARBA00004240"/>
    </source>
</evidence>
<gene>
    <name evidence="22" type="ORF">Glove_750g30</name>
</gene>
<feature type="transmembrane region" description="Helical" evidence="20">
    <location>
        <begin position="82"/>
        <end position="101"/>
    </location>
</feature>
<dbReference type="SUPFAM" id="SSF53383">
    <property type="entry name" value="PLP-dependent transferases"/>
    <property type="match status" value="1"/>
</dbReference>
<dbReference type="PROSITE" id="PS00599">
    <property type="entry name" value="AA_TRANSFER_CLASS_2"/>
    <property type="match status" value="1"/>
</dbReference>
<evidence type="ECO:0000313" key="22">
    <source>
        <dbReference type="EMBL" id="RHZ44235.1"/>
    </source>
</evidence>
<comment type="subcellular location">
    <subcellularLocation>
        <location evidence="2">Endoplasmic reticulum</location>
    </subcellularLocation>
    <subcellularLocation>
        <location evidence="3">Membrane</location>
    </subcellularLocation>
</comment>
<dbReference type="PANTHER" id="PTHR13693">
    <property type="entry name" value="CLASS II AMINOTRANSFERASE/8-AMINO-7-OXONONANOATE SYNTHASE"/>
    <property type="match status" value="1"/>
</dbReference>
<dbReference type="EMBL" id="PQFF01000588">
    <property type="protein sequence ID" value="RHZ44235.1"/>
    <property type="molecule type" value="Genomic_DNA"/>
</dbReference>
<keyword evidence="13 20" id="KW-1133">Transmembrane helix</keyword>
<evidence type="ECO:0000256" key="13">
    <source>
        <dbReference type="ARBA" id="ARBA00022989"/>
    </source>
</evidence>
<keyword evidence="8" id="KW-0808">Transferase</keyword>
<dbReference type="Gene3D" id="3.90.1150.10">
    <property type="entry name" value="Aspartate Aminotransferase, domain 1"/>
    <property type="match status" value="1"/>
</dbReference>
<dbReference type="GO" id="GO:0017059">
    <property type="term" value="C:serine palmitoyltransferase complex"/>
    <property type="evidence" value="ECO:0007669"/>
    <property type="project" value="TreeGrafter"/>
</dbReference>
<dbReference type="InterPro" id="IPR004839">
    <property type="entry name" value="Aminotransferase_I/II_large"/>
</dbReference>
<keyword evidence="10" id="KW-0256">Endoplasmic reticulum</keyword>
<feature type="compositionally biased region" description="Low complexity" evidence="19">
    <location>
        <begin position="23"/>
        <end position="38"/>
    </location>
</feature>
<dbReference type="GO" id="GO:0030170">
    <property type="term" value="F:pyridoxal phosphate binding"/>
    <property type="evidence" value="ECO:0007669"/>
    <property type="project" value="InterPro"/>
</dbReference>
<evidence type="ECO:0000256" key="17">
    <source>
        <dbReference type="ARBA" id="ARBA00048528"/>
    </source>
</evidence>
<dbReference type="OrthoDB" id="65434at2759"/>
<keyword evidence="15 20" id="KW-0472">Membrane</keyword>
<evidence type="ECO:0000256" key="16">
    <source>
        <dbReference type="ARBA" id="ARBA00023315"/>
    </source>
</evidence>